<comment type="similarity">
    <text evidence="7">Belongs to the major facilitator superfamily. Drug:H(+) antiporter-3 (DHA3) (TC 2.A.1.21) family.</text>
</comment>
<feature type="transmembrane region" description="Helical" evidence="9">
    <location>
        <begin position="250"/>
        <end position="273"/>
    </location>
</feature>
<evidence type="ECO:0000256" key="6">
    <source>
        <dbReference type="ARBA" id="ARBA00023136"/>
    </source>
</evidence>
<evidence type="ECO:0000256" key="8">
    <source>
        <dbReference type="ARBA" id="ARBA00040914"/>
    </source>
</evidence>
<reference evidence="12" key="1">
    <citation type="submission" date="2016-10" db="EMBL/GenBank/DDBJ databases">
        <authorList>
            <person name="Varghese N."/>
            <person name="Submissions S."/>
        </authorList>
    </citation>
    <scope>NUCLEOTIDE SEQUENCE [LARGE SCALE GENOMIC DNA]</scope>
    <source>
        <strain evidence="12">CGMCC 4.6609</strain>
    </source>
</reference>
<dbReference type="PANTHER" id="PTHR23513:SF9">
    <property type="entry name" value="ENTEROBACTIN EXPORTER ENTS"/>
    <property type="match status" value="1"/>
</dbReference>
<proteinExistence type="inferred from homology"/>
<dbReference type="PANTHER" id="PTHR23513">
    <property type="entry name" value="INTEGRAL MEMBRANE EFFLUX PROTEIN-RELATED"/>
    <property type="match status" value="1"/>
</dbReference>
<dbReference type="OrthoDB" id="9793136at2"/>
<keyword evidence="12" id="KW-1185">Reference proteome</keyword>
<feature type="transmembrane region" description="Helical" evidence="9">
    <location>
        <begin position="38"/>
        <end position="59"/>
    </location>
</feature>
<evidence type="ECO:0000313" key="11">
    <source>
        <dbReference type="EMBL" id="SDP79906.1"/>
    </source>
</evidence>
<dbReference type="Pfam" id="PF07690">
    <property type="entry name" value="MFS_1"/>
    <property type="match status" value="1"/>
</dbReference>
<keyword evidence="5 9" id="KW-1133">Transmembrane helix</keyword>
<evidence type="ECO:0000256" key="7">
    <source>
        <dbReference type="ARBA" id="ARBA00038075"/>
    </source>
</evidence>
<name>A0A1H0VPA5_9PSEU</name>
<feature type="transmembrane region" description="Helical" evidence="9">
    <location>
        <begin position="167"/>
        <end position="186"/>
    </location>
</feature>
<feature type="transmembrane region" description="Helical" evidence="9">
    <location>
        <begin position="341"/>
        <end position="364"/>
    </location>
</feature>
<organism evidence="11 12">
    <name type="scientific">Lentzea jiangxiensis</name>
    <dbReference type="NCBI Taxonomy" id="641025"/>
    <lineage>
        <taxon>Bacteria</taxon>
        <taxon>Bacillati</taxon>
        <taxon>Actinomycetota</taxon>
        <taxon>Actinomycetes</taxon>
        <taxon>Pseudonocardiales</taxon>
        <taxon>Pseudonocardiaceae</taxon>
        <taxon>Lentzea</taxon>
    </lineage>
</organism>
<dbReference type="CDD" id="cd06173">
    <property type="entry name" value="MFS_MefA_like"/>
    <property type="match status" value="1"/>
</dbReference>
<dbReference type="EMBL" id="FNIX01000015">
    <property type="protein sequence ID" value="SDP79906.1"/>
    <property type="molecule type" value="Genomic_DNA"/>
</dbReference>
<dbReference type="InterPro" id="IPR036259">
    <property type="entry name" value="MFS_trans_sf"/>
</dbReference>
<feature type="transmembrane region" description="Helical" evidence="9">
    <location>
        <begin position="215"/>
        <end position="238"/>
    </location>
</feature>
<feature type="domain" description="Major facilitator superfamily (MFS) profile" evidence="10">
    <location>
        <begin position="5"/>
        <end position="395"/>
    </location>
</feature>
<evidence type="ECO:0000256" key="2">
    <source>
        <dbReference type="ARBA" id="ARBA00022448"/>
    </source>
</evidence>
<dbReference type="PROSITE" id="PS50850">
    <property type="entry name" value="MFS"/>
    <property type="match status" value="1"/>
</dbReference>
<dbReference type="GO" id="GO:0022857">
    <property type="term" value="F:transmembrane transporter activity"/>
    <property type="evidence" value="ECO:0007669"/>
    <property type="project" value="InterPro"/>
</dbReference>
<dbReference type="InterPro" id="IPR020846">
    <property type="entry name" value="MFS_dom"/>
</dbReference>
<feature type="transmembrane region" description="Helical" evidence="9">
    <location>
        <begin position="7"/>
        <end position="32"/>
    </location>
</feature>
<feature type="transmembrane region" description="Helical" evidence="9">
    <location>
        <begin position="371"/>
        <end position="390"/>
    </location>
</feature>
<keyword evidence="3" id="KW-1003">Cell membrane</keyword>
<keyword evidence="6 9" id="KW-0472">Membrane</keyword>
<feature type="transmembrane region" description="Helical" evidence="9">
    <location>
        <begin position="294"/>
        <end position="321"/>
    </location>
</feature>
<evidence type="ECO:0000256" key="9">
    <source>
        <dbReference type="SAM" id="Phobius"/>
    </source>
</evidence>
<keyword evidence="2" id="KW-0813">Transport</keyword>
<dbReference type="GO" id="GO:0005886">
    <property type="term" value="C:plasma membrane"/>
    <property type="evidence" value="ECO:0007669"/>
    <property type="project" value="UniProtKB-SubCell"/>
</dbReference>
<evidence type="ECO:0000313" key="12">
    <source>
        <dbReference type="Proteomes" id="UP000199691"/>
    </source>
</evidence>
<evidence type="ECO:0000256" key="5">
    <source>
        <dbReference type="ARBA" id="ARBA00022989"/>
    </source>
</evidence>
<keyword evidence="4 9" id="KW-0812">Transmembrane</keyword>
<gene>
    <name evidence="11" type="ORF">SAMN05421507_11518</name>
</gene>
<accession>A0A1H0VPA5</accession>
<comment type="subcellular location">
    <subcellularLocation>
        <location evidence="1">Cell inner membrane</location>
        <topology evidence="1">Multi-pass membrane protein</topology>
    </subcellularLocation>
</comment>
<dbReference type="RefSeq" id="WP_090102018.1">
    <property type="nucleotide sequence ID" value="NZ_FNIX01000015.1"/>
</dbReference>
<protein>
    <recommendedName>
        <fullName evidence="8">Multidrug efflux pump Tap</fullName>
    </recommendedName>
</protein>
<dbReference type="Proteomes" id="UP000199691">
    <property type="component" value="Unassembled WGS sequence"/>
</dbReference>
<evidence type="ECO:0000256" key="3">
    <source>
        <dbReference type="ARBA" id="ARBA00022475"/>
    </source>
</evidence>
<dbReference type="Gene3D" id="1.20.1250.20">
    <property type="entry name" value="MFS general substrate transporter like domains"/>
    <property type="match status" value="1"/>
</dbReference>
<evidence type="ECO:0000256" key="1">
    <source>
        <dbReference type="ARBA" id="ARBA00004429"/>
    </source>
</evidence>
<dbReference type="STRING" id="641025.SAMN05421507_11518"/>
<evidence type="ECO:0000259" key="10">
    <source>
        <dbReference type="PROSITE" id="PS50850"/>
    </source>
</evidence>
<dbReference type="InterPro" id="IPR011701">
    <property type="entry name" value="MFS"/>
</dbReference>
<dbReference type="AlphaFoldDB" id="A0A1H0VPA5"/>
<sequence>MSRTPLVALIGAGAIATVGSTMTLIAVPWFVLQTTGSGLTTGVVAAAETLGLVLSVVLAGPLIDRYGAQRASIAADLFTCVAVAAIPLVHHTIGVPLWLLVVLAFGVGAGRAPSRSAKQVLMPAVLAATGTKVSRGTGAEEAAQRVGDLLGAVLGGLLIAATSPTTVLLADGGALLVAAVLVAVFVRVTRTRGSGGTSYLQELREALAYLRRDRLLVVLGASNASANALTTGLLSVLLPAFGVLVWHDSTLVGVIIGAASGASVLGTACYALWGSGTHRWRTFAFCGLVSGPPVYLVVALDPAPVVLIGLLALGMLANGAINPVISAVKYDRVPEPLRGRVFSALHAVGSAAMPIGSVVAGVLLDGIGPHGAAYAFSGLCLLAALCPFVFPVWRQMDDVPAAQGVEAAG</sequence>
<dbReference type="SUPFAM" id="SSF103473">
    <property type="entry name" value="MFS general substrate transporter"/>
    <property type="match status" value="1"/>
</dbReference>
<evidence type="ECO:0000256" key="4">
    <source>
        <dbReference type="ARBA" id="ARBA00022692"/>
    </source>
</evidence>